<keyword evidence="2" id="KW-1185">Reference proteome</keyword>
<dbReference type="AlphaFoldDB" id="A0A4C1UIZ4"/>
<name>A0A4C1UIZ4_EUMVA</name>
<accession>A0A4C1UIZ4</accession>
<gene>
    <name evidence="1" type="ORF">EVAR_81735_1</name>
</gene>
<dbReference type="Proteomes" id="UP000299102">
    <property type="component" value="Unassembled WGS sequence"/>
</dbReference>
<reference evidence="1 2" key="1">
    <citation type="journal article" date="2019" name="Commun. Biol.">
        <title>The bagworm genome reveals a unique fibroin gene that provides high tensile strength.</title>
        <authorList>
            <person name="Kono N."/>
            <person name="Nakamura H."/>
            <person name="Ohtoshi R."/>
            <person name="Tomita M."/>
            <person name="Numata K."/>
            <person name="Arakawa K."/>
        </authorList>
    </citation>
    <scope>NUCLEOTIDE SEQUENCE [LARGE SCALE GENOMIC DNA]</scope>
</reference>
<sequence>MPKSLLRMIYEKKNSDSLRTSVTPLKIGTRSRTSGGELRQFPIRNRYPGAVRRDSLENKPFFFVSTSCLCEECCAEEICGAQSAPPLWDLTVLLCRPQERIHHGRSRLYSIMIVI</sequence>
<comment type="caution">
    <text evidence="1">The sequence shown here is derived from an EMBL/GenBank/DDBJ whole genome shotgun (WGS) entry which is preliminary data.</text>
</comment>
<organism evidence="1 2">
    <name type="scientific">Eumeta variegata</name>
    <name type="common">Bagworm moth</name>
    <name type="synonym">Eumeta japonica</name>
    <dbReference type="NCBI Taxonomy" id="151549"/>
    <lineage>
        <taxon>Eukaryota</taxon>
        <taxon>Metazoa</taxon>
        <taxon>Ecdysozoa</taxon>
        <taxon>Arthropoda</taxon>
        <taxon>Hexapoda</taxon>
        <taxon>Insecta</taxon>
        <taxon>Pterygota</taxon>
        <taxon>Neoptera</taxon>
        <taxon>Endopterygota</taxon>
        <taxon>Lepidoptera</taxon>
        <taxon>Glossata</taxon>
        <taxon>Ditrysia</taxon>
        <taxon>Tineoidea</taxon>
        <taxon>Psychidae</taxon>
        <taxon>Oiketicinae</taxon>
        <taxon>Eumeta</taxon>
    </lineage>
</organism>
<proteinExistence type="predicted"/>
<evidence type="ECO:0000313" key="2">
    <source>
        <dbReference type="Proteomes" id="UP000299102"/>
    </source>
</evidence>
<evidence type="ECO:0000313" key="1">
    <source>
        <dbReference type="EMBL" id="GBP25854.1"/>
    </source>
</evidence>
<protein>
    <submittedName>
        <fullName evidence="1">Uncharacterized protein</fullName>
    </submittedName>
</protein>
<dbReference type="EMBL" id="BGZK01000173">
    <property type="protein sequence ID" value="GBP25854.1"/>
    <property type="molecule type" value="Genomic_DNA"/>
</dbReference>